<dbReference type="OrthoDB" id="9066681at2"/>
<gene>
    <name evidence="2" type="ORF">FIV42_15765</name>
</gene>
<evidence type="ECO:0000256" key="1">
    <source>
        <dbReference type="SAM" id="MobiDB-lite"/>
    </source>
</evidence>
<keyword evidence="3" id="KW-1185">Reference proteome</keyword>
<reference evidence="2 3" key="1">
    <citation type="submission" date="2019-06" db="EMBL/GenBank/DDBJ databases">
        <title>Persicimonas caeni gen. nov., sp. nov., a predatory bacterium isolated from solar saltern.</title>
        <authorList>
            <person name="Wang S."/>
        </authorList>
    </citation>
    <scope>NUCLEOTIDE SEQUENCE [LARGE SCALE GENOMIC DNA]</scope>
    <source>
        <strain evidence="2 3">YN101</strain>
    </source>
</reference>
<name>A0A4Y6PUY2_PERCE</name>
<dbReference type="AlphaFoldDB" id="A0A4Y6PUY2"/>
<dbReference type="EMBL" id="CP041186">
    <property type="protein sequence ID" value="QDG52146.1"/>
    <property type="molecule type" value="Genomic_DNA"/>
</dbReference>
<proteinExistence type="predicted"/>
<organism evidence="2 3">
    <name type="scientific">Persicimonas caeni</name>
    <dbReference type="NCBI Taxonomy" id="2292766"/>
    <lineage>
        <taxon>Bacteria</taxon>
        <taxon>Deltaproteobacteria</taxon>
        <taxon>Bradymonadales</taxon>
        <taxon>Bradymonadaceae</taxon>
        <taxon>Persicimonas</taxon>
    </lineage>
</organism>
<feature type="region of interest" description="Disordered" evidence="1">
    <location>
        <begin position="282"/>
        <end position="308"/>
    </location>
</feature>
<protein>
    <submittedName>
        <fullName evidence="2">Uncharacterized protein</fullName>
    </submittedName>
</protein>
<evidence type="ECO:0000313" key="2">
    <source>
        <dbReference type="EMBL" id="QDG52146.1"/>
    </source>
</evidence>
<dbReference type="Proteomes" id="UP000315995">
    <property type="component" value="Chromosome"/>
</dbReference>
<dbReference type="RefSeq" id="WP_141198621.1">
    <property type="nucleotide sequence ID" value="NZ_CP041186.1"/>
</dbReference>
<accession>A0A5B8Y7V3</accession>
<sequence>MSEYRYYEFRTIDRPLSDEQMRELRGISTRAEITQTSFINEYNWGDLKARPERLVEDYFDAYLHITNYGLREVMLRVPLGALDLHMAAEYQTDECLSIWSTETHHVVKFAPYLEDLGYEDWWEDQRLLSSITPLRDELARGDLRALYLGWLFAAVYGWLEPDEPEPPLPAGLDRLTGPLSALAQFICLDEDHLLAAAEASPEPAPEPSNDELRSWLGNKTEAQKIDWLMKVVRGEDHTLGAYLRREFATEHDRLLAGRVAETGSPRTAGALYERAEQLYQERRAREQEKKRREEERKRQEQQRNRDAYLDQIEGQDEGLWAEVEQLVESYKPRDYDAAVEILLDLHDLAERKDNSAAFERRLADFKERYGRRRRLMERLEKKDL</sequence>
<evidence type="ECO:0000313" key="3">
    <source>
        <dbReference type="Proteomes" id="UP000315995"/>
    </source>
</evidence>
<accession>A0A4Y6PUY2</accession>